<dbReference type="SUPFAM" id="SSF51430">
    <property type="entry name" value="NAD(P)-linked oxidoreductase"/>
    <property type="match status" value="1"/>
</dbReference>
<evidence type="ECO:0000256" key="1">
    <source>
        <dbReference type="ARBA" id="ARBA00023002"/>
    </source>
</evidence>
<comment type="caution">
    <text evidence="3">The sequence shown here is derived from an EMBL/GenBank/DDBJ whole genome shotgun (WGS) entry which is preliminary data.</text>
</comment>
<dbReference type="PANTHER" id="PTHR43364:SF4">
    <property type="entry name" value="NAD(P)-LINKED OXIDOREDUCTASE SUPERFAMILY PROTEIN"/>
    <property type="match status" value="1"/>
</dbReference>
<dbReference type="InterPro" id="IPR023210">
    <property type="entry name" value="NADP_OxRdtase_dom"/>
</dbReference>
<sequence>LLKKGKVEVDQLPYNLIWRAIEYEIQPISLKNNIAITCYSPLAQGLLTGKFNSADEVPEGRARTRHFSGNRPQVRHEEVGAEKETFETLAKIRKICREINAPMAQVTLSWLLSRPGIASIIVGARNPQQININVKAAELKLPQEILEQLTLASEDLKRKLGSNPDMWDSDSRMR</sequence>
<evidence type="ECO:0000313" key="3">
    <source>
        <dbReference type="EMBL" id="GAI21460.1"/>
    </source>
</evidence>
<feature type="domain" description="NADP-dependent oxidoreductase" evidence="2">
    <location>
        <begin position="6"/>
        <end position="150"/>
    </location>
</feature>
<protein>
    <recommendedName>
        <fullName evidence="2">NADP-dependent oxidoreductase domain-containing protein</fullName>
    </recommendedName>
</protein>
<name>X1N3Q9_9ZZZZ</name>
<accession>X1N3Q9</accession>
<dbReference type="InterPro" id="IPR050523">
    <property type="entry name" value="AKR_Detox_Biosynth"/>
</dbReference>
<keyword evidence="1" id="KW-0560">Oxidoreductase</keyword>
<evidence type="ECO:0000259" key="2">
    <source>
        <dbReference type="Pfam" id="PF00248"/>
    </source>
</evidence>
<reference evidence="3" key="1">
    <citation type="journal article" date="2014" name="Front. Microbiol.">
        <title>High frequency of phylogenetically diverse reductive dehalogenase-homologous genes in deep subseafloor sedimentary metagenomes.</title>
        <authorList>
            <person name="Kawai M."/>
            <person name="Futagami T."/>
            <person name="Toyoda A."/>
            <person name="Takaki Y."/>
            <person name="Nishi S."/>
            <person name="Hori S."/>
            <person name="Arai W."/>
            <person name="Tsubouchi T."/>
            <person name="Morono Y."/>
            <person name="Uchiyama I."/>
            <person name="Ito T."/>
            <person name="Fujiyama A."/>
            <person name="Inagaki F."/>
            <person name="Takami H."/>
        </authorList>
    </citation>
    <scope>NUCLEOTIDE SEQUENCE</scope>
    <source>
        <strain evidence="3">Expedition CK06-06</strain>
    </source>
</reference>
<dbReference type="Gene3D" id="3.20.20.100">
    <property type="entry name" value="NADP-dependent oxidoreductase domain"/>
    <property type="match status" value="1"/>
</dbReference>
<dbReference type="EMBL" id="BARV01017274">
    <property type="protein sequence ID" value="GAI21460.1"/>
    <property type="molecule type" value="Genomic_DNA"/>
</dbReference>
<dbReference type="InterPro" id="IPR036812">
    <property type="entry name" value="NAD(P)_OxRdtase_dom_sf"/>
</dbReference>
<gene>
    <name evidence="3" type="ORF">S06H3_29484</name>
</gene>
<organism evidence="3">
    <name type="scientific">marine sediment metagenome</name>
    <dbReference type="NCBI Taxonomy" id="412755"/>
    <lineage>
        <taxon>unclassified sequences</taxon>
        <taxon>metagenomes</taxon>
        <taxon>ecological metagenomes</taxon>
    </lineage>
</organism>
<proteinExistence type="predicted"/>
<dbReference type="Pfam" id="PF00248">
    <property type="entry name" value="Aldo_ket_red"/>
    <property type="match status" value="1"/>
</dbReference>
<feature type="non-terminal residue" evidence="3">
    <location>
        <position position="1"/>
    </location>
</feature>
<dbReference type="PANTHER" id="PTHR43364">
    <property type="entry name" value="NADH-SPECIFIC METHYLGLYOXAL REDUCTASE-RELATED"/>
    <property type="match status" value="1"/>
</dbReference>
<dbReference type="AlphaFoldDB" id="X1N3Q9"/>
<dbReference type="GO" id="GO:0016491">
    <property type="term" value="F:oxidoreductase activity"/>
    <property type="evidence" value="ECO:0007669"/>
    <property type="project" value="UniProtKB-KW"/>
</dbReference>